<keyword evidence="2" id="KW-1185">Reference proteome</keyword>
<evidence type="ECO:0000313" key="1">
    <source>
        <dbReference type="EMBL" id="KAK3189318.1"/>
    </source>
</evidence>
<evidence type="ECO:0000313" key="2">
    <source>
        <dbReference type="Proteomes" id="UP001281410"/>
    </source>
</evidence>
<name>A0AAD9ZRJ1_9ROSI</name>
<dbReference type="EMBL" id="JANJYJ010000009">
    <property type="protein sequence ID" value="KAK3189318.1"/>
    <property type="molecule type" value="Genomic_DNA"/>
</dbReference>
<reference evidence="1" key="1">
    <citation type="journal article" date="2023" name="Plant J.">
        <title>Genome sequences and population genomics provide insights into the demographic history, inbreeding, and mutation load of two 'living fossil' tree species of Dipteronia.</title>
        <authorList>
            <person name="Feng Y."/>
            <person name="Comes H.P."/>
            <person name="Chen J."/>
            <person name="Zhu S."/>
            <person name="Lu R."/>
            <person name="Zhang X."/>
            <person name="Li P."/>
            <person name="Qiu J."/>
            <person name="Olsen K.M."/>
            <person name="Qiu Y."/>
        </authorList>
    </citation>
    <scope>NUCLEOTIDE SEQUENCE</scope>
    <source>
        <strain evidence="1">NBL</strain>
    </source>
</reference>
<sequence>MAGIDVSKYAHSPMHKAIAMRDYASLRRILAPLPRLGNPVEIRTESDSLAKEEKADAIFAMIDRPDVPNRDTPSSFGCQTW</sequence>
<dbReference type="AlphaFoldDB" id="A0AAD9ZRJ1"/>
<organism evidence="1 2">
    <name type="scientific">Dipteronia sinensis</name>
    <dbReference type="NCBI Taxonomy" id="43782"/>
    <lineage>
        <taxon>Eukaryota</taxon>
        <taxon>Viridiplantae</taxon>
        <taxon>Streptophyta</taxon>
        <taxon>Embryophyta</taxon>
        <taxon>Tracheophyta</taxon>
        <taxon>Spermatophyta</taxon>
        <taxon>Magnoliopsida</taxon>
        <taxon>eudicotyledons</taxon>
        <taxon>Gunneridae</taxon>
        <taxon>Pentapetalae</taxon>
        <taxon>rosids</taxon>
        <taxon>malvids</taxon>
        <taxon>Sapindales</taxon>
        <taxon>Sapindaceae</taxon>
        <taxon>Hippocastanoideae</taxon>
        <taxon>Acereae</taxon>
        <taxon>Dipteronia</taxon>
    </lineage>
</organism>
<protein>
    <submittedName>
        <fullName evidence="1">Uncharacterized protein</fullName>
    </submittedName>
</protein>
<proteinExistence type="predicted"/>
<comment type="caution">
    <text evidence="1">The sequence shown here is derived from an EMBL/GenBank/DDBJ whole genome shotgun (WGS) entry which is preliminary data.</text>
</comment>
<dbReference type="Proteomes" id="UP001281410">
    <property type="component" value="Unassembled WGS sequence"/>
</dbReference>
<accession>A0AAD9ZRJ1</accession>
<gene>
    <name evidence="1" type="ORF">Dsin_028879</name>
</gene>